<dbReference type="InterPro" id="IPR001295">
    <property type="entry name" value="Dihydroorotate_DH_CS"/>
</dbReference>
<dbReference type="InterPro" id="IPR013785">
    <property type="entry name" value="Aldolase_TIM"/>
</dbReference>
<dbReference type="GO" id="GO:0006207">
    <property type="term" value="P:'de novo' pyrimidine nucleobase biosynthetic process"/>
    <property type="evidence" value="ECO:0007669"/>
    <property type="project" value="UniProtKB-UniRule"/>
</dbReference>
<dbReference type="EMBL" id="MHKQ01000005">
    <property type="protein sequence ID" value="OGY94636.1"/>
    <property type="molecule type" value="Genomic_DNA"/>
</dbReference>
<dbReference type="AlphaFoldDB" id="A0A1G2C0A8"/>
<evidence type="ECO:0000256" key="10">
    <source>
        <dbReference type="ARBA" id="ARBA00022975"/>
    </source>
</evidence>
<accession>A0A1G2C0A8</accession>
<dbReference type="PROSITE" id="PS00911">
    <property type="entry name" value="DHODEHASE_1"/>
    <property type="match status" value="1"/>
</dbReference>
<dbReference type="EC" id="1.3.5.2" evidence="6 14"/>
<dbReference type="NCBIfam" id="NF003652">
    <property type="entry name" value="PRK05286.2-5"/>
    <property type="match status" value="1"/>
</dbReference>
<dbReference type="Gene3D" id="3.20.20.70">
    <property type="entry name" value="Aldolase class I"/>
    <property type="match status" value="1"/>
</dbReference>
<comment type="similarity">
    <text evidence="5">Belongs to the dihydroorotate dehydrogenase family. Type 2 subfamily.</text>
</comment>
<dbReference type="UniPathway" id="UPA00070">
    <property type="reaction ID" value="UER00946"/>
</dbReference>
<proteinExistence type="inferred from homology"/>
<dbReference type="InterPro" id="IPR005719">
    <property type="entry name" value="Dihydroorotate_DH_2"/>
</dbReference>
<dbReference type="Pfam" id="PF01180">
    <property type="entry name" value="DHO_dh"/>
    <property type="match status" value="1"/>
</dbReference>
<sequence length="361" mass="40617">MFYQRVIRPILFLIDPEKIHNFTIWGLSFFSKYKLLNVLLKAKLNYTSPRLRQRLCGLNFKNPIGLAAGLDKNGQAINTWSAMGFAWAEIGSITYQAQSGNKKPRLWRLPQDKGLVVYYGLYNQGAHKIVEQLKKKTGLISASIAKSNDIALEQAADDYQATFEVVSPYADIITINLSCPNVDNFTGLQSKKLLEPILERVQSINKQQKPIWLKIGQDLSKAELDDIIYLSKKYHIDAIIACNLAKDRGSLDLKSLHRDKPGGISGEKIRDRVDKIIAYLYQNSEGQYKIIGTGGIFSGYDAYKKIKAGANLVQLITGLIYNGPMTINIINRQLENLLANDNFKHISEAVGLESGDYHLYE</sequence>
<protein>
    <recommendedName>
        <fullName evidence="7 14">Dihydroorotate dehydrogenase (quinone)</fullName>
        <ecNumber evidence="6 14">1.3.5.2</ecNumber>
    </recommendedName>
</protein>
<dbReference type="GO" id="GO:0044205">
    <property type="term" value="P:'de novo' UMP biosynthetic process"/>
    <property type="evidence" value="ECO:0007669"/>
    <property type="project" value="UniProtKB-UniPathway"/>
</dbReference>
<dbReference type="GO" id="GO:0106430">
    <property type="term" value="F:dihydroorotate dehydrogenase (quinone) activity"/>
    <property type="evidence" value="ECO:0007669"/>
    <property type="project" value="UniProtKB-EC"/>
</dbReference>
<comment type="caution">
    <text evidence="16">The sequence shown here is derived from an EMBL/GenBank/DDBJ whole genome shotgun (WGS) entry which is preliminary data.</text>
</comment>
<dbReference type="NCBIfam" id="TIGR01036">
    <property type="entry name" value="pyrD_sub2"/>
    <property type="match status" value="1"/>
</dbReference>
<dbReference type="InterPro" id="IPR050074">
    <property type="entry name" value="DHO_dehydrogenase"/>
</dbReference>
<dbReference type="InterPro" id="IPR005720">
    <property type="entry name" value="Dihydroorotate_DH_cat"/>
</dbReference>
<comment type="cofactor">
    <cofactor evidence="1">
        <name>FMN</name>
        <dbReference type="ChEBI" id="CHEBI:58210"/>
    </cofactor>
</comment>
<gene>
    <name evidence="16" type="ORF">A2406_02305</name>
</gene>
<evidence type="ECO:0000256" key="6">
    <source>
        <dbReference type="ARBA" id="ARBA00012791"/>
    </source>
</evidence>
<comment type="pathway">
    <text evidence="4">Pyrimidine metabolism; UMP biosynthesis via de novo pathway; orotate from (S)-dihydroorotate (quinone route): step 1/1.</text>
</comment>
<comment type="function">
    <text evidence="2">Catalyzes the conversion of dihydroorotate to orotate with quinone as electron acceptor.</text>
</comment>
<dbReference type="CDD" id="cd04738">
    <property type="entry name" value="DHOD_2_like"/>
    <property type="match status" value="1"/>
</dbReference>
<evidence type="ECO:0000256" key="8">
    <source>
        <dbReference type="ARBA" id="ARBA00022630"/>
    </source>
</evidence>
<evidence type="ECO:0000256" key="7">
    <source>
        <dbReference type="ARBA" id="ARBA00018366"/>
    </source>
</evidence>
<dbReference type="PANTHER" id="PTHR48109:SF4">
    <property type="entry name" value="DIHYDROOROTATE DEHYDROGENASE (QUINONE), MITOCHONDRIAL"/>
    <property type="match status" value="1"/>
</dbReference>
<feature type="domain" description="Dihydroorotate dehydrogenase catalytic" evidence="15">
    <location>
        <begin position="51"/>
        <end position="338"/>
    </location>
</feature>
<evidence type="ECO:0000256" key="3">
    <source>
        <dbReference type="ARBA" id="ARBA00004370"/>
    </source>
</evidence>
<evidence type="ECO:0000256" key="4">
    <source>
        <dbReference type="ARBA" id="ARBA00005161"/>
    </source>
</evidence>
<keyword evidence="9" id="KW-0288">FMN</keyword>
<evidence type="ECO:0000259" key="15">
    <source>
        <dbReference type="Pfam" id="PF01180"/>
    </source>
</evidence>
<comment type="catalytic activity">
    <reaction evidence="13">
        <text>(S)-dihydroorotate + a quinone = orotate + a quinol</text>
        <dbReference type="Rhea" id="RHEA:30187"/>
        <dbReference type="ChEBI" id="CHEBI:24646"/>
        <dbReference type="ChEBI" id="CHEBI:30839"/>
        <dbReference type="ChEBI" id="CHEBI:30864"/>
        <dbReference type="ChEBI" id="CHEBI:132124"/>
        <dbReference type="EC" id="1.3.5.2"/>
    </reaction>
</comment>
<dbReference type="SUPFAM" id="SSF51395">
    <property type="entry name" value="FMN-linked oxidoreductases"/>
    <property type="match status" value="1"/>
</dbReference>
<keyword evidence="8" id="KW-0285">Flavoprotein</keyword>
<evidence type="ECO:0000256" key="9">
    <source>
        <dbReference type="ARBA" id="ARBA00022643"/>
    </source>
</evidence>
<dbReference type="Proteomes" id="UP000177626">
    <property type="component" value="Unassembled WGS sequence"/>
</dbReference>
<evidence type="ECO:0000256" key="13">
    <source>
        <dbReference type="ARBA" id="ARBA00048639"/>
    </source>
</evidence>
<dbReference type="GO" id="GO:0005737">
    <property type="term" value="C:cytoplasm"/>
    <property type="evidence" value="ECO:0007669"/>
    <property type="project" value="InterPro"/>
</dbReference>
<evidence type="ECO:0000256" key="14">
    <source>
        <dbReference type="NCBIfam" id="TIGR01036"/>
    </source>
</evidence>
<dbReference type="GO" id="GO:0005886">
    <property type="term" value="C:plasma membrane"/>
    <property type="evidence" value="ECO:0007669"/>
    <property type="project" value="TreeGrafter"/>
</dbReference>
<evidence type="ECO:0000256" key="2">
    <source>
        <dbReference type="ARBA" id="ARBA00003125"/>
    </source>
</evidence>
<dbReference type="PROSITE" id="PS00912">
    <property type="entry name" value="DHODEHASE_2"/>
    <property type="match status" value="1"/>
</dbReference>
<evidence type="ECO:0000256" key="12">
    <source>
        <dbReference type="ARBA" id="ARBA00023136"/>
    </source>
</evidence>
<evidence type="ECO:0000256" key="5">
    <source>
        <dbReference type="ARBA" id="ARBA00005359"/>
    </source>
</evidence>
<keyword evidence="11" id="KW-0560">Oxidoreductase</keyword>
<organism evidence="16 17">
    <name type="scientific">Candidatus Komeilibacteria bacterium RIFOXYC1_FULL_37_11</name>
    <dbReference type="NCBI Taxonomy" id="1798555"/>
    <lineage>
        <taxon>Bacteria</taxon>
        <taxon>Candidatus Komeiliibacteriota</taxon>
    </lineage>
</organism>
<keyword evidence="12" id="KW-0472">Membrane</keyword>
<reference evidence="16 17" key="1">
    <citation type="journal article" date="2016" name="Nat. Commun.">
        <title>Thousands of microbial genomes shed light on interconnected biogeochemical processes in an aquifer system.</title>
        <authorList>
            <person name="Anantharaman K."/>
            <person name="Brown C.T."/>
            <person name="Hug L.A."/>
            <person name="Sharon I."/>
            <person name="Castelle C.J."/>
            <person name="Probst A.J."/>
            <person name="Thomas B.C."/>
            <person name="Singh A."/>
            <person name="Wilkins M.J."/>
            <person name="Karaoz U."/>
            <person name="Brodie E.L."/>
            <person name="Williams K.H."/>
            <person name="Hubbard S.S."/>
            <person name="Banfield J.F."/>
        </authorList>
    </citation>
    <scope>NUCLEOTIDE SEQUENCE [LARGE SCALE GENOMIC DNA]</scope>
</reference>
<comment type="subcellular location">
    <subcellularLocation>
        <location evidence="3">Membrane</location>
    </subcellularLocation>
</comment>
<evidence type="ECO:0000313" key="17">
    <source>
        <dbReference type="Proteomes" id="UP000177626"/>
    </source>
</evidence>
<evidence type="ECO:0000256" key="1">
    <source>
        <dbReference type="ARBA" id="ARBA00001917"/>
    </source>
</evidence>
<dbReference type="PANTHER" id="PTHR48109">
    <property type="entry name" value="DIHYDROOROTATE DEHYDROGENASE (QUINONE), MITOCHONDRIAL-RELATED"/>
    <property type="match status" value="1"/>
</dbReference>
<evidence type="ECO:0000256" key="11">
    <source>
        <dbReference type="ARBA" id="ARBA00023002"/>
    </source>
</evidence>
<name>A0A1G2C0A8_9BACT</name>
<keyword evidence="10" id="KW-0665">Pyrimidine biosynthesis</keyword>
<evidence type="ECO:0000313" key="16">
    <source>
        <dbReference type="EMBL" id="OGY94636.1"/>
    </source>
</evidence>